<dbReference type="AlphaFoldDB" id="A0A6G9YCH5"/>
<dbReference type="InterPro" id="IPR003805">
    <property type="entry name" value="CobS"/>
</dbReference>
<comment type="similarity">
    <text evidence="4 19">Belongs to the CobS family.</text>
</comment>
<evidence type="ECO:0000256" key="11">
    <source>
        <dbReference type="ARBA" id="ARBA00022842"/>
    </source>
</evidence>
<dbReference type="PANTHER" id="PTHR34148:SF1">
    <property type="entry name" value="ADENOSYLCOBINAMIDE-GDP RIBAZOLETRANSFERASE"/>
    <property type="match status" value="1"/>
</dbReference>
<evidence type="ECO:0000256" key="15">
    <source>
        <dbReference type="ARBA" id="ARBA00032605"/>
    </source>
</evidence>
<evidence type="ECO:0000256" key="14">
    <source>
        <dbReference type="ARBA" id="ARBA00025228"/>
    </source>
</evidence>
<evidence type="ECO:0000256" key="4">
    <source>
        <dbReference type="ARBA" id="ARBA00010561"/>
    </source>
</evidence>
<evidence type="ECO:0000256" key="19">
    <source>
        <dbReference type="HAMAP-Rule" id="MF_00719"/>
    </source>
</evidence>
<evidence type="ECO:0000256" key="3">
    <source>
        <dbReference type="ARBA" id="ARBA00004663"/>
    </source>
</evidence>
<evidence type="ECO:0000256" key="12">
    <source>
        <dbReference type="ARBA" id="ARBA00022989"/>
    </source>
</evidence>
<keyword evidence="12 19" id="KW-1133">Transmembrane helix</keyword>
<keyword evidence="13 19" id="KW-0472">Membrane</keyword>
<evidence type="ECO:0000313" key="22">
    <source>
        <dbReference type="Proteomes" id="UP000503540"/>
    </source>
</evidence>
<dbReference type="GO" id="GO:0051073">
    <property type="term" value="F:adenosylcobinamide-GDP ribazoletransferase activity"/>
    <property type="evidence" value="ECO:0007669"/>
    <property type="project" value="UniProtKB-UniRule"/>
</dbReference>
<dbReference type="GO" id="GO:0009236">
    <property type="term" value="P:cobalamin biosynthetic process"/>
    <property type="evidence" value="ECO:0007669"/>
    <property type="project" value="UniProtKB-UniRule"/>
</dbReference>
<evidence type="ECO:0000313" key="21">
    <source>
        <dbReference type="EMBL" id="QIS10864.1"/>
    </source>
</evidence>
<evidence type="ECO:0000256" key="2">
    <source>
        <dbReference type="ARBA" id="ARBA00004651"/>
    </source>
</evidence>
<evidence type="ECO:0000256" key="1">
    <source>
        <dbReference type="ARBA" id="ARBA00001946"/>
    </source>
</evidence>
<feature type="compositionally biased region" description="Basic residues" evidence="20">
    <location>
        <begin position="1"/>
        <end position="23"/>
    </location>
</feature>
<sequence>MRRWPGGRLLRHHRPEHRARGRRERGAVGAVVADGVAGAGAGRGRSGGGGAGYCVGALGWRVARGGAAGLLWLLRWGGATASLAGLLVVGALALVTRGMHLDGLADTADGLGSYGPPERAREIMKSGGAGPFGVAAIVFAVGVQAFSFAALADERRWFAVALAVTAGRVAVVLACRRGIESAPDAGFGALVAGTQRATTGTLWAVFAAAVAFFAVPEHRWAGPVAVLAGLAVTVVIVRHCVRRFGGLSGDVLGAVIEIAVAITAFGCSLA</sequence>
<feature type="transmembrane region" description="Helical" evidence="19">
    <location>
        <begin position="220"/>
        <end position="237"/>
    </location>
</feature>
<comment type="function">
    <text evidence="14 19">Joins adenosylcobinamide-GDP and alpha-ribazole to generate adenosylcobalamin (Ado-cobalamin). Also synthesizes adenosylcobalamin 5'-phosphate from adenosylcobinamide-GDP and alpha-ribazole 5'-phosphate.</text>
</comment>
<feature type="transmembrane region" description="Helical" evidence="19">
    <location>
        <begin position="187"/>
        <end position="214"/>
    </location>
</feature>
<evidence type="ECO:0000256" key="13">
    <source>
        <dbReference type="ARBA" id="ARBA00023136"/>
    </source>
</evidence>
<reference evidence="21 22" key="1">
    <citation type="journal article" date="2019" name="ACS Chem. Biol.">
        <title>Identification and Mobilization of a Cryptic Antibiotic Biosynthesis Gene Locus from a Human-Pathogenic Nocardia Isolate.</title>
        <authorList>
            <person name="Herisse M."/>
            <person name="Ishida K."/>
            <person name="Porter J.L."/>
            <person name="Howden B."/>
            <person name="Hertweck C."/>
            <person name="Stinear T.P."/>
            <person name="Pidot S.J."/>
        </authorList>
    </citation>
    <scope>NUCLEOTIDE SEQUENCE [LARGE SCALE GENOMIC DNA]</scope>
    <source>
        <strain evidence="21 22">AUSMDU00012717</strain>
    </source>
</reference>
<comment type="cofactor">
    <cofactor evidence="1 19">
        <name>Mg(2+)</name>
        <dbReference type="ChEBI" id="CHEBI:18420"/>
    </cofactor>
</comment>
<comment type="subcellular location">
    <subcellularLocation>
        <location evidence="2 19">Cell membrane</location>
        <topology evidence="2 19">Multi-pass membrane protein</topology>
    </subcellularLocation>
</comment>
<dbReference type="PANTHER" id="PTHR34148">
    <property type="entry name" value="ADENOSYLCOBINAMIDE-GDP RIBAZOLETRANSFERASE"/>
    <property type="match status" value="1"/>
</dbReference>
<comment type="catalytic activity">
    <reaction evidence="17 19">
        <text>alpha-ribazole + adenosylcob(III)inamide-GDP = adenosylcob(III)alamin + GMP + H(+)</text>
        <dbReference type="Rhea" id="RHEA:16049"/>
        <dbReference type="ChEBI" id="CHEBI:10329"/>
        <dbReference type="ChEBI" id="CHEBI:15378"/>
        <dbReference type="ChEBI" id="CHEBI:18408"/>
        <dbReference type="ChEBI" id="CHEBI:58115"/>
        <dbReference type="ChEBI" id="CHEBI:60487"/>
        <dbReference type="EC" id="2.7.8.26"/>
    </reaction>
</comment>
<keyword evidence="8 19" id="KW-0169">Cobalamin biosynthesis</keyword>
<evidence type="ECO:0000256" key="5">
    <source>
        <dbReference type="ARBA" id="ARBA00013200"/>
    </source>
</evidence>
<dbReference type="GO" id="GO:0005886">
    <property type="term" value="C:plasma membrane"/>
    <property type="evidence" value="ECO:0007669"/>
    <property type="project" value="UniProtKB-SubCell"/>
</dbReference>
<keyword evidence="11 19" id="KW-0460">Magnesium</keyword>
<dbReference type="HAMAP" id="MF_00719">
    <property type="entry name" value="CobS"/>
    <property type="match status" value="1"/>
</dbReference>
<gene>
    <name evidence="19" type="primary">cobS</name>
    <name evidence="21" type="ORF">F5544_14900</name>
</gene>
<feature type="transmembrane region" description="Helical" evidence="19">
    <location>
        <begin position="73"/>
        <end position="95"/>
    </location>
</feature>
<keyword evidence="7 19" id="KW-1003">Cell membrane</keyword>
<keyword evidence="10 19" id="KW-0812">Transmembrane</keyword>
<feature type="transmembrane region" description="Helical" evidence="19">
    <location>
        <begin position="244"/>
        <end position="265"/>
    </location>
</feature>
<dbReference type="Pfam" id="PF02654">
    <property type="entry name" value="CobS"/>
    <property type="match status" value="1"/>
</dbReference>
<evidence type="ECO:0000256" key="9">
    <source>
        <dbReference type="ARBA" id="ARBA00022679"/>
    </source>
</evidence>
<dbReference type="EC" id="2.7.8.26" evidence="5 19"/>
<evidence type="ECO:0000256" key="17">
    <source>
        <dbReference type="ARBA" id="ARBA00048623"/>
    </source>
</evidence>
<evidence type="ECO:0000256" key="18">
    <source>
        <dbReference type="ARBA" id="ARBA00049504"/>
    </source>
</evidence>
<feature type="region of interest" description="Disordered" evidence="20">
    <location>
        <begin position="1"/>
        <end position="25"/>
    </location>
</feature>
<dbReference type="KEGG" id="nah:F5544_14900"/>
<dbReference type="Proteomes" id="UP000503540">
    <property type="component" value="Chromosome"/>
</dbReference>
<dbReference type="EMBL" id="CP046172">
    <property type="protein sequence ID" value="QIS10864.1"/>
    <property type="molecule type" value="Genomic_DNA"/>
</dbReference>
<evidence type="ECO:0000256" key="16">
    <source>
        <dbReference type="ARBA" id="ARBA00032853"/>
    </source>
</evidence>
<dbReference type="GO" id="GO:0008818">
    <property type="term" value="F:cobalamin 5'-phosphate synthase activity"/>
    <property type="evidence" value="ECO:0007669"/>
    <property type="project" value="UniProtKB-UniRule"/>
</dbReference>
<evidence type="ECO:0000256" key="7">
    <source>
        <dbReference type="ARBA" id="ARBA00022475"/>
    </source>
</evidence>
<evidence type="ECO:0000256" key="10">
    <source>
        <dbReference type="ARBA" id="ARBA00022692"/>
    </source>
</evidence>
<evidence type="ECO:0000256" key="8">
    <source>
        <dbReference type="ARBA" id="ARBA00022573"/>
    </source>
</evidence>
<accession>A0A6G9YCH5</accession>
<feature type="transmembrane region" description="Helical" evidence="19">
    <location>
        <begin position="129"/>
        <end position="151"/>
    </location>
</feature>
<protein>
    <recommendedName>
        <fullName evidence="6 19">Adenosylcobinamide-GDP ribazoletransferase</fullName>
        <ecNumber evidence="5 19">2.7.8.26</ecNumber>
    </recommendedName>
    <alternativeName>
        <fullName evidence="16 19">Cobalamin synthase</fullName>
    </alternativeName>
    <alternativeName>
        <fullName evidence="15 19">Cobalamin-5'-phosphate synthase</fullName>
    </alternativeName>
</protein>
<evidence type="ECO:0000256" key="6">
    <source>
        <dbReference type="ARBA" id="ARBA00015850"/>
    </source>
</evidence>
<keyword evidence="22" id="KW-1185">Reference proteome</keyword>
<keyword evidence="9 19" id="KW-0808">Transferase</keyword>
<proteinExistence type="inferred from homology"/>
<evidence type="ECO:0000256" key="20">
    <source>
        <dbReference type="SAM" id="MobiDB-lite"/>
    </source>
</evidence>
<name>A0A6G9YCH5_9NOCA</name>
<comment type="catalytic activity">
    <reaction evidence="18 19">
        <text>alpha-ribazole 5'-phosphate + adenosylcob(III)inamide-GDP = adenosylcob(III)alamin 5'-phosphate + GMP + H(+)</text>
        <dbReference type="Rhea" id="RHEA:23560"/>
        <dbReference type="ChEBI" id="CHEBI:15378"/>
        <dbReference type="ChEBI" id="CHEBI:57918"/>
        <dbReference type="ChEBI" id="CHEBI:58115"/>
        <dbReference type="ChEBI" id="CHEBI:60487"/>
        <dbReference type="ChEBI" id="CHEBI:60493"/>
        <dbReference type="EC" id="2.7.8.26"/>
    </reaction>
</comment>
<organism evidence="21 22">
    <name type="scientific">Nocardia arthritidis</name>
    <dbReference type="NCBI Taxonomy" id="228602"/>
    <lineage>
        <taxon>Bacteria</taxon>
        <taxon>Bacillati</taxon>
        <taxon>Actinomycetota</taxon>
        <taxon>Actinomycetes</taxon>
        <taxon>Mycobacteriales</taxon>
        <taxon>Nocardiaceae</taxon>
        <taxon>Nocardia</taxon>
    </lineage>
</organism>
<comment type="pathway">
    <text evidence="3 19">Cofactor biosynthesis; adenosylcobalamin biosynthesis; adenosylcobalamin from cob(II)yrinate a,c-diamide: step 7/7.</text>
</comment>
<dbReference type="UniPathway" id="UPA00148">
    <property type="reaction ID" value="UER00238"/>
</dbReference>